<feature type="domain" description="Teneurin-like YD-shell" evidence="2">
    <location>
        <begin position="9"/>
        <end position="119"/>
    </location>
</feature>
<dbReference type="Proteomes" id="UP000231028">
    <property type="component" value="Unassembled WGS sequence"/>
</dbReference>
<dbReference type="InterPro" id="IPR056823">
    <property type="entry name" value="TEN-like_YD-shell"/>
</dbReference>
<dbReference type="Pfam" id="PF25023">
    <property type="entry name" value="TEN_YD-shell"/>
    <property type="match status" value="1"/>
</dbReference>
<evidence type="ECO:0000259" key="2">
    <source>
        <dbReference type="Pfam" id="PF25023"/>
    </source>
</evidence>
<dbReference type="EMBL" id="PFKI01000008">
    <property type="protein sequence ID" value="PIY20589.1"/>
    <property type="molecule type" value="Genomic_DNA"/>
</dbReference>
<dbReference type="NCBIfam" id="TIGR01643">
    <property type="entry name" value="YD_repeat_2x"/>
    <property type="match status" value="1"/>
</dbReference>
<protein>
    <recommendedName>
        <fullName evidence="2">Teneurin-like YD-shell domain-containing protein</fullName>
    </recommendedName>
</protein>
<comment type="caution">
    <text evidence="3">The sequence shown here is derived from an EMBL/GenBank/DDBJ whole genome shotgun (WGS) entry which is preliminary data.</text>
</comment>
<keyword evidence="1" id="KW-0677">Repeat</keyword>
<evidence type="ECO:0000313" key="4">
    <source>
        <dbReference type="Proteomes" id="UP000231028"/>
    </source>
</evidence>
<dbReference type="PANTHER" id="PTHR32305:SF15">
    <property type="entry name" value="PROTEIN RHSA-RELATED"/>
    <property type="match status" value="1"/>
</dbReference>
<gene>
    <name evidence="3" type="ORF">COZ13_00180</name>
</gene>
<evidence type="ECO:0000256" key="1">
    <source>
        <dbReference type="ARBA" id="ARBA00022737"/>
    </source>
</evidence>
<accession>A0A2M7P5C9</accession>
<dbReference type="AlphaFoldDB" id="A0A2M7P5C9"/>
<dbReference type="Gene3D" id="2.180.10.10">
    <property type="entry name" value="RHS repeat-associated core"/>
    <property type="match status" value="2"/>
</dbReference>
<name>A0A2M7P5C9_9BACT</name>
<sequence>MMTDKDGKVTGYEYDGLYRLTKASYPDGSVTTYTYDGVGNRLAMNGVNYSYDVADRLLQAEATTYGYDANGNMVSKVEAGETTNYAYDYANRLTSVGCGLSSIIYNYDGYGRRISRLVNGSGFGIPEAEKTDYFWDGTNVLLEFYQNKGNPLEYIYGNGQLVSRDDLLVLPVPKRLVYQNSHWFYQDGLGSVVNLTDGGDNVKLSVTTQVKEFTTQDTKKQRFTVTTCSYIGQKKLRNTRKTAKINNQKEFVDQNFSRFLRIS</sequence>
<dbReference type="InterPro" id="IPR006530">
    <property type="entry name" value="YD"/>
</dbReference>
<dbReference type="PANTHER" id="PTHR32305">
    <property type="match status" value="1"/>
</dbReference>
<organism evidence="3 4">
    <name type="scientific">Candidatus Desantisbacteria bacterium CG_4_10_14_3_um_filter_40_18</name>
    <dbReference type="NCBI Taxonomy" id="1974544"/>
    <lineage>
        <taxon>Bacteria</taxon>
        <taxon>Candidatus Desantisiibacteriota</taxon>
    </lineage>
</organism>
<dbReference type="InterPro" id="IPR050708">
    <property type="entry name" value="T6SS_VgrG/RHS"/>
</dbReference>
<reference evidence="4" key="1">
    <citation type="submission" date="2017-09" db="EMBL/GenBank/DDBJ databases">
        <title>Depth-based differentiation of microbial function through sediment-hosted aquifers and enrichment of novel symbionts in the deep terrestrial subsurface.</title>
        <authorList>
            <person name="Probst A.J."/>
            <person name="Ladd B."/>
            <person name="Jarett J.K."/>
            <person name="Geller-Mcgrath D.E."/>
            <person name="Sieber C.M.K."/>
            <person name="Emerson J.B."/>
            <person name="Anantharaman K."/>
            <person name="Thomas B.C."/>
            <person name="Malmstrom R."/>
            <person name="Stieglmeier M."/>
            <person name="Klingl A."/>
            <person name="Woyke T."/>
            <person name="Ryan C.M."/>
            <person name="Banfield J.F."/>
        </authorList>
    </citation>
    <scope>NUCLEOTIDE SEQUENCE [LARGE SCALE GENOMIC DNA]</scope>
</reference>
<evidence type="ECO:0000313" key="3">
    <source>
        <dbReference type="EMBL" id="PIY20589.1"/>
    </source>
</evidence>
<proteinExistence type="predicted"/>